<gene>
    <name evidence="3" type="ORF">CRE_28360</name>
</gene>
<feature type="region of interest" description="Disordered" evidence="2">
    <location>
        <begin position="609"/>
        <end position="638"/>
    </location>
</feature>
<feature type="compositionally biased region" description="Basic and acidic residues" evidence="2">
    <location>
        <begin position="794"/>
        <end position="803"/>
    </location>
</feature>
<dbReference type="eggNOG" id="ENOG502SGU3">
    <property type="taxonomic scope" value="Eukaryota"/>
</dbReference>
<evidence type="ECO:0000313" key="4">
    <source>
        <dbReference type="Proteomes" id="UP000008281"/>
    </source>
</evidence>
<feature type="compositionally biased region" description="Basic and acidic residues" evidence="2">
    <location>
        <begin position="272"/>
        <end position="325"/>
    </location>
</feature>
<evidence type="ECO:0000256" key="2">
    <source>
        <dbReference type="SAM" id="MobiDB-lite"/>
    </source>
</evidence>
<keyword evidence="4" id="KW-1185">Reference proteome</keyword>
<evidence type="ECO:0000313" key="3">
    <source>
        <dbReference type="EMBL" id="EFP03090.1"/>
    </source>
</evidence>
<dbReference type="OrthoDB" id="5855762at2759"/>
<feature type="region of interest" description="Disordered" evidence="2">
    <location>
        <begin position="754"/>
        <end position="923"/>
    </location>
</feature>
<feature type="compositionally biased region" description="Basic and acidic residues" evidence="2">
    <location>
        <begin position="198"/>
        <end position="231"/>
    </location>
</feature>
<dbReference type="HOGENOM" id="CLU_011249_0_0_1"/>
<feature type="region of interest" description="Disordered" evidence="2">
    <location>
        <begin position="1088"/>
        <end position="1153"/>
    </location>
</feature>
<dbReference type="OMA" id="ETNNDGM"/>
<feature type="compositionally biased region" description="Basic and acidic residues" evidence="2">
    <location>
        <begin position="1127"/>
        <end position="1145"/>
    </location>
</feature>
<dbReference type="PANTHER" id="PTHR23184:SF9">
    <property type="entry name" value="TETRATRICOPEPTIDE REPEAT PROTEIN 14"/>
    <property type="match status" value="1"/>
</dbReference>
<feature type="compositionally biased region" description="Acidic residues" evidence="2">
    <location>
        <begin position="754"/>
        <end position="764"/>
    </location>
</feature>
<feature type="region of interest" description="Disordered" evidence="2">
    <location>
        <begin position="180"/>
        <end position="325"/>
    </location>
</feature>
<dbReference type="Proteomes" id="UP000008281">
    <property type="component" value="Unassembled WGS sequence"/>
</dbReference>
<dbReference type="EMBL" id="DS268411">
    <property type="protein sequence ID" value="EFP03090.1"/>
    <property type="molecule type" value="Genomic_DNA"/>
</dbReference>
<feature type="coiled-coil region" evidence="1">
    <location>
        <begin position="60"/>
        <end position="87"/>
    </location>
</feature>
<feature type="compositionally biased region" description="Acidic residues" evidence="2">
    <location>
        <begin position="783"/>
        <end position="793"/>
    </location>
</feature>
<proteinExistence type="predicted"/>
<feature type="compositionally biased region" description="Basic and acidic residues" evidence="2">
    <location>
        <begin position="851"/>
        <end position="876"/>
    </location>
</feature>
<dbReference type="PANTHER" id="PTHR23184">
    <property type="entry name" value="TETRATRICOPEPTIDE REPEAT PROTEIN 14"/>
    <property type="match status" value="1"/>
</dbReference>
<accession>E3LLX8</accession>
<organism evidence="4">
    <name type="scientific">Caenorhabditis remanei</name>
    <name type="common">Caenorhabditis vulgaris</name>
    <dbReference type="NCBI Taxonomy" id="31234"/>
    <lineage>
        <taxon>Eukaryota</taxon>
        <taxon>Metazoa</taxon>
        <taxon>Ecdysozoa</taxon>
        <taxon>Nematoda</taxon>
        <taxon>Chromadorea</taxon>
        <taxon>Rhabditida</taxon>
        <taxon>Rhabditina</taxon>
        <taxon>Rhabditomorpha</taxon>
        <taxon>Rhabditoidea</taxon>
        <taxon>Rhabditidae</taxon>
        <taxon>Peloderinae</taxon>
        <taxon>Caenorhabditis</taxon>
    </lineage>
</organism>
<dbReference type="InParanoid" id="E3LLX8"/>
<feature type="compositionally biased region" description="Basic and acidic residues" evidence="2">
    <location>
        <begin position="889"/>
        <end position="902"/>
    </location>
</feature>
<feature type="compositionally biased region" description="Basic and acidic residues" evidence="2">
    <location>
        <begin position="1088"/>
        <end position="1118"/>
    </location>
</feature>
<name>E3LLX8_CAERE</name>
<dbReference type="FunCoup" id="E3LLX8">
    <property type="interactions" value="1104"/>
</dbReference>
<evidence type="ECO:0000256" key="1">
    <source>
        <dbReference type="SAM" id="Coils"/>
    </source>
</evidence>
<protein>
    <submittedName>
        <fullName evidence="3">Uncharacterized protein</fullName>
    </submittedName>
</protein>
<feature type="compositionally biased region" description="Low complexity" evidence="2">
    <location>
        <begin position="610"/>
        <end position="632"/>
    </location>
</feature>
<reference evidence="3" key="1">
    <citation type="submission" date="2007-07" db="EMBL/GenBank/DDBJ databases">
        <title>PCAP assembly of the Caenorhabditis remanei genome.</title>
        <authorList>
            <consortium name="The Caenorhabditis remanei Sequencing Consortium"/>
            <person name="Wilson R.K."/>
        </authorList>
    </citation>
    <scope>NUCLEOTIDE SEQUENCE [LARGE SCALE GENOMIC DNA]</scope>
    <source>
        <strain evidence="3">PB4641</strain>
    </source>
</reference>
<feature type="compositionally biased region" description="Basic and acidic residues" evidence="2">
    <location>
        <begin position="765"/>
        <end position="782"/>
    </location>
</feature>
<feature type="compositionally biased region" description="Basic and acidic residues" evidence="2">
    <location>
        <begin position="180"/>
        <end position="189"/>
    </location>
</feature>
<feature type="compositionally biased region" description="Acidic residues" evidence="2">
    <location>
        <begin position="804"/>
        <end position="836"/>
    </location>
</feature>
<feature type="compositionally biased region" description="Basic and acidic residues" evidence="2">
    <location>
        <begin position="241"/>
        <end position="263"/>
    </location>
</feature>
<dbReference type="InterPro" id="IPR039190">
    <property type="entry name" value="TTC14"/>
</dbReference>
<sequence>MSGDDEDMYAIALGEHYNPSSATSTISSFASILASSTDRTSESNVSSNKVDHSSLFRQLLIGSKSQIEKLKTENEELKSNLKNAIDSGGVVICPNCTHHFKDRQCPMRPRAMKKMRARNMVELEFNNPDDLQTWLFLNQLETNNDGMPTVMNVKKTSQGAEFSLKSVGSLLPDLLEKKKEDKKFQDSEKAKRKKHLETRKSRSLERIEQEKSSDQRRDRKAAFEKINEKEGSSLNCNKTNNQERKKDNPRRMDGKHEHDDSRKSRSTITVAVRKERLEDETKKESENQHKDKKIELTKNTDIHQKSELSKRKLSPTKEDVRERKVSRQTIADRIQFFDKNMEIPSKSLKTLDSLIEKHEVNETTTSSMEKSLSQKTTSFRKPIVWNNSKVPENEFAEPMVEPKKAFEFKVKVIDKKKKMPPNADNDTRKTTACTIFEPTSKYKFVPTSKKNIPKKNADEQVGSSLSTKSCKTDKIKSPTLNNNRLLETSRVTDWKLYSVKKTQAVLEHASKHNFERKNNPVSWSGKTIIINVEVQKINENTAPISESVIVRMESTEGKNSDSTYDEKSDQQRIADSMKRFGFSNEGIAVILKRQAENLKVSALKNLQHGSIQDQSDSASHISSIPSQSATSDRPARNDKNLTLVSENSKSNSSPIAKTIDLNVPIDHNVENYEDDGDVISEFFPHLANVKTHQALETRNAESSGRPISTTSFGSMVDREEDELTRLVREDSIVPPNGDCLMNLDDVDYEETITDGTEEVEEEEDNQRQKEDSIENSDWKDFCLEDLDEDLDDTERDRKISEMEHSDDDEREADEEMEWLETVEHEDEQDDSESVDDSPEHAESDIVTIETVGKEEQPMHQRSESKVLEMKSDFRLSDEEDLISPMTSTPRREEECPEVHLDVSEPPDDDKDDINQPAKDDSFLDELDWNYGTDVEEEEQNEVDETEETKVETAAVTVAARKEKRNTIRQKETIATIVLQYSPKSTGNPTRSTLERNDSMLHEFWSVFERTPDDEVRQKRMCHRIKSIFKNINSVHTLIIFAEPAETENHSEVVLEKGHLEEGEISENEDVHAENFIEEKKKPIRERIQYIDEDRQRREAGHDDRRRSRNRDEDKERSRRSSSRRRSSKENRYRNYKQESRSDKYRSLLQRRNT</sequence>
<dbReference type="AlphaFoldDB" id="E3LLX8"/>
<keyword evidence="1" id="KW-0175">Coiled coil</keyword>